<feature type="transmembrane region" description="Helical" evidence="1">
    <location>
        <begin position="222"/>
        <end position="239"/>
    </location>
</feature>
<evidence type="ECO:0000313" key="3">
    <source>
        <dbReference type="EMBL" id="MDQ7938004.1"/>
    </source>
</evidence>
<dbReference type="InterPro" id="IPR012338">
    <property type="entry name" value="Beta-lactam/transpept-like"/>
</dbReference>
<gene>
    <name evidence="3" type="ORF">RA086_10325</name>
</gene>
<reference evidence="3 4" key="1">
    <citation type="journal article" date="2023" name="Int. J. Syst. Evol. Microbiol.">
        <title>Lactiplantibacillus brownii sp. nov., a novel psychrotolerant species isolated from sauerkraut.</title>
        <authorList>
            <person name="Heng Y.C."/>
            <person name="Silvaraju S."/>
            <person name="Lee J.K.Y."/>
            <person name="Kittelmann S."/>
        </authorList>
    </citation>
    <scope>NUCLEOTIDE SEQUENCE [LARGE SCALE GENOMIC DNA]</scope>
    <source>
        <strain evidence="3 4">WILCCON 0030</strain>
    </source>
</reference>
<dbReference type="EMBL" id="JAVCWF010000001">
    <property type="protein sequence ID" value="MDQ7938004.1"/>
    <property type="molecule type" value="Genomic_DNA"/>
</dbReference>
<dbReference type="InterPro" id="IPR000871">
    <property type="entry name" value="Beta-lactam_class-A"/>
</dbReference>
<feature type="transmembrane region" description="Helical" evidence="1">
    <location>
        <begin position="181"/>
        <end position="202"/>
    </location>
</feature>
<feature type="transmembrane region" description="Helical" evidence="1">
    <location>
        <begin position="278"/>
        <end position="297"/>
    </location>
</feature>
<dbReference type="Gene3D" id="3.40.710.10">
    <property type="entry name" value="DD-peptidase/beta-lactamase superfamily"/>
    <property type="match status" value="1"/>
</dbReference>
<evidence type="ECO:0000256" key="1">
    <source>
        <dbReference type="SAM" id="Phobius"/>
    </source>
</evidence>
<keyword evidence="1" id="KW-1133">Transmembrane helix</keyword>
<feature type="transmembrane region" description="Helical" evidence="1">
    <location>
        <begin position="344"/>
        <end position="361"/>
    </location>
</feature>
<dbReference type="GO" id="GO:0016787">
    <property type="term" value="F:hydrolase activity"/>
    <property type="evidence" value="ECO:0007669"/>
    <property type="project" value="UniProtKB-KW"/>
</dbReference>
<accession>A0ABU1AAM3</accession>
<protein>
    <submittedName>
        <fullName evidence="3">Serine hydrolase</fullName>
    </submittedName>
</protein>
<dbReference type="InterPro" id="IPR045155">
    <property type="entry name" value="Beta-lactam_cat"/>
</dbReference>
<dbReference type="GO" id="GO:0016491">
    <property type="term" value="F:oxidoreductase activity"/>
    <property type="evidence" value="ECO:0007669"/>
    <property type="project" value="UniProtKB-KW"/>
</dbReference>
<keyword evidence="1" id="KW-0472">Membrane</keyword>
<feature type="transmembrane region" description="Helical" evidence="1">
    <location>
        <begin position="71"/>
        <end position="90"/>
    </location>
</feature>
<keyword evidence="4" id="KW-1185">Reference proteome</keyword>
<evidence type="ECO:0000259" key="2">
    <source>
        <dbReference type="Pfam" id="PF13354"/>
    </source>
</evidence>
<feature type="domain" description="Beta-lactamase class A catalytic" evidence="2">
    <location>
        <begin position="468"/>
        <end position="573"/>
    </location>
</feature>
<organism evidence="3 4">
    <name type="scientific">Lactiplantibacillus brownii</name>
    <dbReference type="NCBI Taxonomy" id="3069269"/>
    <lineage>
        <taxon>Bacteria</taxon>
        <taxon>Bacillati</taxon>
        <taxon>Bacillota</taxon>
        <taxon>Bacilli</taxon>
        <taxon>Lactobacillales</taxon>
        <taxon>Lactobacillaceae</taxon>
        <taxon>Lactiplantibacillus</taxon>
    </lineage>
</organism>
<feature type="transmembrane region" description="Helical" evidence="1">
    <location>
        <begin position="303"/>
        <end position="323"/>
    </location>
</feature>
<keyword evidence="3" id="KW-0378">Hydrolase</keyword>
<name>A0ABU1AAM3_9LACO</name>
<feature type="transmembrane region" description="Helical" evidence="1">
    <location>
        <begin position="154"/>
        <end position="175"/>
    </location>
</feature>
<keyword evidence="3" id="KW-0560">Oxidoreductase</keyword>
<feature type="transmembrane region" description="Helical" evidence="1">
    <location>
        <begin position="31"/>
        <end position="51"/>
    </location>
</feature>
<dbReference type="PANTHER" id="PTHR35333">
    <property type="entry name" value="BETA-LACTAMASE"/>
    <property type="match status" value="1"/>
</dbReference>
<feature type="transmembrane region" description="Helical" evidence="1">
    <location>
        <begin position="245"/>
        <end position="266"/>
    </location>
</feature>
<dbReference type="RefSeq" id="WP_308703711.1">
    <property type="nucleotide sequence ID" value="NZ_AP027463.1"/>
</dbReference>
<dbReference type="PANTHER" id="PTHR35333:SF3">
    <property type="entry name" value="BETA-LACTAMASE-TYPE TRANSPEPTIDASE FOLD CONTAINING PROTEIN"/>
    <property type="match status" value="1"/>
</dbReference>
<dbReference type="Pfam" id="PF13354">
    <property type="entry name" value="Beta-lactamase2"/>
    <property type="match status" value="1"/>
</dbReference>
<dbReference type="Proteomes" id="UP001227831">
    <property type="component" value="Unassembled WGS sequence"/>
</dbReference>
<feature type="transmembrane region" description="Helical" evidence="1">
    <location>
        <begin position="129"/>
        <end position="147"/>
    </location>
</feature>
<proteinExistence type="predicted"/>
<sequence>MLNLTKWHELGLYGLLLVSISRLMGNYNGELIGFTLVFCMLGYLLTQRLLLRSHQQTERSLWMVIINELTFMLQGLLFLLVVVAGSSLVINHDLNGLFATKIQPALTFFSATVIGHHGFDNLFFNLWPVWAYFKFYLLWGLVALIFARPRLQKTLTAAMITLAGSASVAGLFWAIRCALTAPNRLATAFFLLPFALGSLLAIGFTQRRQQTSFEAQVVKPKTLTIGLLLVLLSTGLLLGSVQSPIWRIVVLVITSFLSAGIVYALNKALQTLDQPRPNFFRVVSLAYLLFWPLKILIQPQSILNWVLVVILTVGLTGLDLWLFKQLDRLRTRFQVPPRRQTQGLLLLSTILITILGSFSIYQANTLGDFRQAKANAATKVTSKTTKAAPTVSQTMLQGAWEKIGLTSHEKISVAVYSLKTKQLVTYSNQPATTSYVGASTVKVGVLVQILHLRDQGKLTLTATDKANLAKMIEESDNDATDALLADALAGNQALNQLYQNLDMQHSQADLSHWGLTKTTATDQIKLLQTIFGESTYLSTKSKQYAKSLLDNVETDQAWGISKGATSYAVKNGWLNADDQGHWAVNSIGQVVTTKTGTDGALMAIYTNNDPSMASGIQLVEQLAAVANDKFTVK</sequence>
<evidence type="ECO:0000313" key="4">
    <source>
        <dbReference type="Proteomes" id="UP001227831"/>
    </source>
</evidence>
<comment type="caution">
    <text evidence="3">The sequence shown here is derived from an EMBL/GenBank/DDBJ whole genome shotgun (WGS) entry which is preliminary data.</text>
</comment>
<keyword evidence="1" id="KW-0812">Transmembrane</keyword>
<dbReference type="SUPFAM" id="SSF56601">
    <property type="entry name" value="beta-lactamase/transpeptidase-like"/>
    <property type="match status" value="1"/>
</dbReference>